<keyword evidence="3" id="KW-1185">Reference proteome</keyword>
<dbReference type="OrthoDB" id="9803532at2"/>
<accession>A0A4R3YHB9</accession>
<dbReference type="EMBL" id="SMCO01000001">
    <property type="protein sequence ID" value="TCV90658.1"/>
    <property type="molecule type" value="Genomic_DNA"/>
</dbReference>
<reference evidence="2 3" key="1">
    <citation type="submission" date="2019-03" db="EMBL/GenBank/DDBJ databases">
        <title>Genomic Encyclopedia of Type Strains, Phase IV (KMG-IV): sequencing the most valuable type-strain genomes for metagenomic binning, comparative biology and taxonomic classification.</title>
        <authorList>
            <person name="Goeker M."/>
        </authorList>
    </citation>
    <scope>NUCLEOTIDE SEQUENCE [LARGE SCALE GENOMIC DNA]</scope>
    <source>
        <strain evidence="2 3">DSM 100309</strain>
    </source>
</reference>
<dbReference type="PANTHER" id="PTHR34595:SF7">
    <property type="entry name" value="SLL1039 PROTEIN"/>
    <property type="match status" value="1"/>
</dbReference>
<feature type="domain" description="DUF403" evidence="1">
    <location>
        <begin position="1"/>
        <end position="311"/>
    </location>
</feature>
<protein>
    <submittedName>
        <fullName evidence="2">Putative alpha-E superfamily protein</fullName>
    </submittedName>
</protein>
<proteinExistence type="predicted"/>
<organism evidence="2 3">
    <name type="scientific">Sulfurirhabdus autotrophica</name>
    <dbReference type="NCBI Taxonomy" id="1706046"/>
    <lineage>
        <taxon>Bacteria</taxon>
        <taxon>Pseudomonadati</taxon>
        <taxon>Pseudomonadota</taxon>
        <taxon>Betaproteobacteria</taxon>
        <taxon>Nitrosomonadales</taxon>
        <taxon>Sulfuricellaceae</taxon>
        <taxon>Sulfurirhabdus</taxon>
    </lineage>
</organism>
<dbReference type="Pfam" id="PF04168">
    <property type="entry name" value="Alpha-E"/>
    <property type="match status" value="1"/>
</dbReference>
<gene>
    <name evidence="2" type="ORF">EDC63_101632</name>
</gene>
<dbReference type="InterPro" id="IPR051680">
    <property type="entry name" value="ATP-dep_Glu-Cys_Ligase-2"/>
</dbReference>
<evidence type="ECO:0000313" key="2">
    <source>
        <dbReference type="EMBL" id="TCV90658.1"/>
    </source>
</evidence>
<dbReference type="RefSeq" id="WP_124947438.1">
    <property type="nucleotide sequence ID" value="NZ_BHVT01000073.1"/>
</dbReference>
<evidence type="ECO:0000313" key="3">
    <source>
        <dbReference type="Proteomes" id="UP000295367"/>
    </source>
</evidence>
<dbReference type="PANTHER" id="PTHR34595">
    <property type="entry name" value="BLR5612 PROTEIN"/>
    <property type="match status" value="1"/>
</dbReference>
<dbReference type="InterPro" id="IPR007296">
    <property type="entry name" value="DUF403"/>
</dbReference>
<sequence>MLSRVANSIYWMSRYLERAENVARFIEVNLNLSLDMPSEFGEQWAPLVNITGDHAEFSKRYSEPTRENVMHFLTFDRENPNSIFSCVRNARENARSVREIISSEMWEQANRFYLLVKDAATNKAVTKNPHDFYTAVKMASHLFDGITEATMSHGEAWHFLQVGELLERADKTSRILDVKYFILLPDVSSLGTTIDNIQWAALLKSASALEMYRKHFKQINPSKVADFLILNREFPRSVHSCLDRTADSLHAITGSPLDAFSNKAEQRLGRLLGELNYTQIDEIITGGLHDFLDGLQTRLNQIDDGIFETFFALRTVTNGNPHYQTQSQMQ</sequence>
<comment type="caution">
    <text evidence="2">The sequence shown here is derived from an EMBL/GenBank/DDBJ whole genome shotgun (WGS) entry which is preliminary data.</text>
</comment>
<evidence type="ECO:0000259" key="1">
    <source>
        <dbReference type="Pfam" id="PF04168"/>
    </source>
</evidence>
<dbReference type="Proteomes" id="UP000295367">
    <property type="component" value="Unassembled WGS sequence"/>
</dbReference>
<dbReference type="AlphaFoldDB" id="A0A4R3YHB9"/>
<name>A0A4R3YHB9_9PROT</name>